<evidence type="ECO:0000256" key="1">
    <source>
        <dbReference type="SAM" id="MobiDB-lite"/>
    </source>
</evidence>
<dbReference type="AlphaFoldDB" id="A0AAE1AUN4"/>
<dbReference type="EMBL" id="JAWDGP010001132">
    <property type="protein sequence ID" value="KAK3794208.1"/>
    <property type="molecule type" value="Genomic_DNA"/>
</dbReference>
<dbReference type="Proteomes" id="UP001283361">
    <property type="component" value="Unassembled WGS sequence"/>
</dbReference>
<comment type="caution">
    <text evidence="2">The sequence shown here is derived from an EMBL/GenBank/DDBJ whole genome shotgun (WGS) entry which is preliminary data.</text>
</comment>
<feature type="region of interest" description="Disordered" evidence="1">
    <location>
        <begin position="19"/>
        <end position="91"/>
    </location>
</feature>
<organism evidence="2 3">
    <name type="scientific">Elysia crispata</name>
    <name type="common">lettuce slug</name>
    <dbReference type="NCBI Taxonomy" id="231223"/>
    <lineage>
        <taxon>Eukaryota</taxon>
        <taxon>Metazoa</taxon>
        <taxon>Spiralia</taxon>
        <taxon>Lophotrochozoa</taxon>
        <taxon>Mollusca</taxon>
        <taxon>Gastropoda</taxon>
        <taxon>Heterobranchia</taxon>
        <taxon>Euthyneura</taxon>
        <taxon>Panpulmonata</taxon>
        <taxon>Sacoglossa</taxon>
        <taxon>Placobranchoidea</taxon>
        <taxon>Plakobranchidae</taxon>
        <taxon>Elysia</taxon>
    </lineage>
</organism>
<proteinExistence type="predicted"/>
<accession>A0AAE1AUN4</accession>
<feature type="compositionally biased region" description="Basic and acidic residues" evidence="1">
    <location>
        <begin position="19"/>
        <end position="31"/>
    </location>
</feature>
<name>A0AAE1AUN4_9GAST</name>
<feature type="compositionally biased region" description="Basic residues" evidence="1">
    <location>
        <begin position="55"/>
        <end position="80"/>
    </location>
</feature>
<evidence type="ECO:0000313" key="3">
    <source>
        <dbReference type="Proteomes" id="UP001283361"/>
    </source>
</evidence>
<gene>
    <name evidence="2" type="ORF">RRG08_049608</name>
</gene>
<reference evidence="2" key="1">
    <citation type="journal article" date="2023" name="G3 (Bethesda)">
        <title>A reference genome for the long-term kleptoplast-retaining sea slug Elysia crispata morphotype clarki.</title>
        <authorList>
            <person name="Eastman K.E."/>
            <person name="Pendleton A.L."/>
            <person name="Shaikh M.A."/>
            <person name="Suttiyut T."/>
            <person name="Ogas R."/>
            <person name="Tomko P."/>
            <person name="Gavelis G."/>
            <person name="Widhalm J.R."/>
            <person name="Wisecaver J.H."/>
        </authorList>
    </citation>
    <scope>NUCLEOTIDE SEQUENCE</scope>
    <source>
        <strain evidence="2">ECLA1</strain>
    </source>
</reference>
<evidence type="ECO:0000313" key="2">
    <source>
        <dbReference type="EMBL" id="KAK3794208.1"/>
    </source>
</evidence>
<protein>
    <submittedName>
        <fullName evidence="2">Uncharacterized protein</fullName>
    </submittedName>
</protein>
<sequence length="124" mass="14412">MNLTTLNDMNEALIHAVEKRPAPYDKTESHYGNRRSPSACSWASTGPDSEQTTHTHTHWKKNKNEHHRRHKNFLKPRRPNIAKFAQGRRSAPSQFNLEIKKMIKKNMSEALQHVSRSEEEGEDI</sequence>
<feature type="compositionally biased region" description="Polar residues" evidence="1">
    <location>
        <begin position="35"/>
        <end position="50"/>
    </location>
</feature>
<keyword evidence="3" id="KW-1185">Reference proteome</keyword>